<gene>
    <name evidence="3" type="ORF">GPUH_LOCUS26409</name>
</gene>
<keyword evidence="2" id="KW-0479">Metal-binding</keyword>
<dbReference type="Pfam" id="PF02630">
    <property type="entry name" value="SCO1-SenC"/>
    <property type="match status" value="1"/>
</dbReference>
<evidence type="ECO:0000313" key="4">
    <source>
        <dbReference type="Proteomes" id="UP000271098"/>
    </source>
</evidence>
<keyword evidence="2" id="KW-0186">Copper</keyword>
<sequence>MLDLVAKVTKAFRVYYSQGPKTAQNDYIVDHTVIMYLMDPDGDFHDYYGQNRSAQEIAKAIKVKVIKREMLEAKRKSWFFSK</sequence>
<dbReference type="EMBL" id="UYRT01110653">
    <property type="protein sequence ID" value="VDN45519.1"/>
    <property type="molecule type" value="Genomic_DNA"/>
</dbReference>
<evidence type="ECO:0000256" key="1">
    <source>
        <dbReference type="ARBA" id="ARBA00010996"/>
    </source>
</evidence>
<evidence type="ECO:0000256" key="2">
    <source>
        <dbReference type="PIRSR" id="PIRSR603782-1"/>
    </source>
</evidence>
<dbReference type="GO" id="GO:0046872">
    <property type="term" value="F:metal ion binding"/>
    <property type="evidence" value="ECO:0007669"/>
    <property type="project" value="UniProtKB-KW"/>
</dbReference>
<name>A0A183EZL6_9BILA</name>
<reference evidence="5" key="1">
    <citation type="submission" date="2016-06" db="UniProtKB">
        <authorList>
            <consortium name="WormBaseParasite"/>
        </authorList>
    </citation>
    <scope>IDENTIFICATION</scope>
</reference>
<comment type="similarity">
    <text evidence="1">Belongs to the SCO1/2 family.</text>
</comment>
<dbReference type="InterPro" id="IPR036249">
    <property type="entry name" value="Thioredoxin-like_sf"/>
</dbReference>
<dbReference type="Gene3D" id="3.40.30.10">
    <property type="entry name" value="Glutaredoxin"/>
    <property type="match status" value="1"/>
</dbReference>
<dbReference type="GO" id="GO:0033617">
    <property type="term" value="P:mitochondrial respiratory chain complex IV assembly"/>
    <property type="evidence" value="ECO:0007669"/>
    <property type="project" value="TreeGrafter"/>
</dbReference>
<keyword evidence="4" id="KW-1185">Reference proteome</keyword>
<protein>
    <submittedName>
        <fullName evidence="5">Lipoprotein</fullName>
    </submittedName>
</protein>
<dbReference type="PANTHER" id="PTHR12151">
    <property type="entry name" value="ELECTRON TRANSPORT PROTIN SCO1/SENC FAMILY MEMBER"/>
    <property type="match status" value="1"/>
</dbReference>
<evidence type="ECO:0000313" key="3">
    <source>
        <dbReference type="EMBL" id="VDN45519.1"/>
    </source>
</evidence>
<reference evidence="3 4" key="2">
    <citation type="submission" date="2018-11" db="EMBL/GenBank/DDBJ databases">
        <authorList>
            <consortium name="Pathogen Informatics"/>
        </authorList>
    </citation>
    <scope>NUCLEOTIDE SEQUENCE [LARGE SCALE GENOMIC DNA]</scope>
</reference>
<accession>A0A183EZL6</accession>
<dbReference type="PANTHER" id="PTHR12151:SF5">
    <property type="entry name" value="AT19154P"/>
    <property type="match status" value="1"/>
</dbReference>
<dbReference type="AlphaFoldDB" id="A0A183EZL6"/>
<organism evidence="5">
    <name type="scientific">Gongylonema pulchrum</name>
    <dbReference type="NCBI Taxonomy" id="637853"/>
    <lineage>
        <taxon>Eukaryota</taxon>
        <taxon>Metazoa</taxon>
        <taxon>Ecdysozoa</taxon>
        <taxon>Nematoda</taxon>
        <taxon>Chromadorea</taxon>
        <taxon>Rhabditida</taxon>
        <taxon>Spirurina</taxon>
        <taxon>Spiruromorpha</taxon>
        <taxon>Spiruroidea</taxon>
        <taxon>Gongylonematidae</taxon>
        <taxon>Gongylonema</taxon>
    </lineage>
</organism>
<feature type="binding site" evidence="2">
    <location>
        <position position="31"/>
    </location>
    <ligand>
        <name>Cu cation</name>
        <dbReference type="ChEBI" id="CHEBI:23378"/>
    </ligand>
</feature>
<dbReference type="InterPro" id="IPR003782">
    <property type="entry name" value="SCO1/SenC"/>
</dbReference>
<dbReference type="Proteomes" id="UP000271098">
    <property type="component" value="Unassembled WGS sequence"/>
</dbReference>
<dbReference type="GO" id="GO:0005739">
    <property type="term" value="C:mitochondrion"/>
    <property type="evidence" value="ECO:0007669"/>
    <property type="project" value="GOC"/>
</dbReference>
<dbReference type="OrthoDB" id="270009at2759"/>
<dbReference type="WBParaSite" id="GPUH_0002643701-mRNA-1">
    <property type="protein sequence ID" value="GPUH_0002643701-mRNA-1"/>
    <property type="gene ID" value="GPUH_0002643701"/>
</dbReference>
<dbReference type="SUPFAM" id="SSF52833">
    <property type="entry name" value="Thioredoxin-like"/>
    <property type="match status" value="1"/>
</dbReference>
<evidence type="ECO:0000313" key="5">
    <source>
        <dbReference type="WBParaSite" id="GPUH_0002643701-mRNA-1"/>
    </source>
</evidence>
<proteinExistence type="inferred from homology"/>